<organism evidence="2 3">
    <name type="scientific">Sulfurihydrogenibium azorense (strain DSM 15241 / OCM 825 / Az-Fu1)</name>
    <dbReference type="NCBI Taxonomy" id="204536"/>
    <lineage>
        <taxon>Bacteria</taxon>
        <taxon>Pseudomonadati</taxon>
        <taxon>Aquificota</taxon>
        <taxon>Aquificia</taxon>
        <taxon>Aquificales</taxon>
        <taxon>Hydrogenothermaceae</taxon>
        <taxon>Sulfurihydrogenibium</taxon>
    </lineage>
</organism>
<dbReference type="OrthoDB" id="283553at2"/>
<keyword evidence="1" id="KW-0472">Membrane</keyword>
<dbReference type="Proteomes" id="UP000001369">
    <property type="component" value="Chromosome"/>
</dbReference>
<gene>
    <name evidence="2" type="ordered locus">SULAZ_1723</name>
</gene>
<keyword evidence="1" id="KW-0812">Transmembrane</keyword>
<evidence type="ECO:0000256" key="1">
    <source>
        <dbReference type="SAM" id="Phobius"/>
    </source>
</evidence>
<dbReference type="AlphaFoldDB" id="C1DX43"/>
<dbReference type="Pfam" id="PF02325">
    <property type="entry name" value="CCB3_YggT"/>
    <property type="match status" value="1"/>
</dbReference>
<dbReference type="EMBL" id="CP001229">
    <property type="protein sequence ID" value="ACN99094.1"/>
    <property type="molecule type" value="Genomic_DNA"/>
</dbReference>
<dbReference type="eggNOG" id="COG0762">
    <property type="taxonomic scope" value="Bacteria"/>
</dbReference>
<dbReference type="GO" id="GO:0016020">
    <property type="term" value="C:membrane"/>
    <property type="evidence" value="ECO:0007669"/>
    <property type="project" value="InterPro"/>
</dbReference>
<dbReference type="STRING" id="204536.SULAZ_1723"/>
<evidence type="ECO:0000313" key="2">
    <source>
        <dbReference type="EMBL" id="ACN99094.1"/>
    </source>
</evidence>
<accession>C1DX43</accession>
<sequence length="99" mass="11591">MFILSNFLLAVSYTLDIALEIYKWIVIISALVSFVNPDPYNPVIKFLRASTEPVYRFIRRYIPTVVYNVDFAPFIVILIIIFLQKFLVPTLQQLAYRLS</sequence>
<evidence type="ECO:0000313" key="3">
    <source>
        <dbReference type="Proteomes" id="UP000001369"/>
    </source>
</evidence>
<feature type="transmembrane region" description="Helical" evidence="1">
    <location>
        <begin position="7"/>
        <end position="32"/>
    </location>
</feature>
<dbReference type="KEGG" id="saf:SULAZ_1723"/>
<feature type="transmembrane region" description="Helical" evidence="1">
    <location>
        <begin position="71"/>
        <end position="88"/>
    </location>
</feature>
<reference evidence="2 3" key="1">
    <citation type="journal article" date="2009" name="J. Bacteriol.">
        <title>Complete and draft genome sequences of six members of the Aquificales.</title>
        <authorList>
            <person name="Reysenbach A.L."/>
            <person name="Hamamura N."/>
            <person name="Podar M."/>
            <person name="Griffiths E."/>
            <person name="Ferreira S."/>
            <person name="Hochstein R."/>
            <person name="Heidelberg J."/>
            <person name="Johnson J."/>
            <person name="Mead D."/>
            <person name="Pohorille A."/>
            <person name="Sarmiento M."/>
            <person name="Schweighofer K."/>
            <person name="Seshadri R."/>
            <person name="Voytek M.A."/>
        </authorList>
    </citation>
    <scope>NUCLEOTIDE SEQUENCE [LARGE SCALE GENOMIC DNA]</scope>
    <source>
        <strain evidence="3">Az-Fu1 / DSM 15241 / OCM 825</strain>
    </source>
</reference>
<name>C1DX43_SULAA</name>
<protein>
    <submittedName>
        <fullName evidence="2">Yggt family protein</fullName>
    </submittedName>
</protein>
<dbReference type="RefSeq" id="WP_012674413.1">
    <property type="nucleotide sequence ID" value="NC_012438.1"/>
</dbReference>
<dbReference type="InterPro" id="IPR003425">
    <property type="entry name" value="CCB3/YggT"/>
</dbReference>
<dbReference type="HOGENOM" id="CLU_136788_1_0_0"/>
<proteinExistence type="predicted"/>
<keyword evidence="1" id="KW-1133">Transmembrane helix</keyword>
<keyword evidence="3" id="KW-1185">Reference proteome</keyword>